<evidence type="ECO:0000313" key="3">
    <source>
        <dbReference type="Proteomes" id="UP000189681"/>
    </source>
</evidence>
<evidence type="ECO:0008006" key="4">
    <source>
        <dbReference type="Google" id="ProtNLM"/>
    </source>
</evidence>
<comment type="caution">
    <text evidence="2">The sequence shown here is derived from an EMBL/GenBank/DDBJ whole genome shotgun (WGS) entry which is preliminary data.</text>
</comment>
<evidence type="ECO:0000256" key="1">
    <source>
        <dbReference type="SAM" id="MobiDB-lite"/>
    </source>
</evidence>
<dbReference type="EMBL" id="AYTS01000087">
    <property type="protein sequence ID" value="OOP56267.1"/>
    <property type="molecule type" value="Genomic_DNA"/>
</dbReference>
<dbReference type="InterPro" id="IPR049537">
    <property type="entry name" value="RelB-like"/>
</dbReference>
<gene>
    <name evidence="2" type="ORF">AYP45_10175</name>
</gene>
<dbReference type="STRING" id="1004156.AYP45_10175"/>
<evidence type="ECO:0000313" key="2">
    <source>
        <dbReference type="EMBL" id="OOP56267.1"/>
    </source>
</evidence>
<proteinExistence type="predicted"/>
<sequence length="75" mass="8727">MGTVLKQKKDLIKVKQFVTNSNGRKVAAIIEMEELKRLEELIEDMADIKAIEDRKNEPSEDYEAYSKKRRSKLSV</sequence>
<organism evidence="2 3">
    <name type="scientific">Candidatus Brocadia carolinensis</name>
    <dbReference type="NCBI Taxonomy" id="1004156"/>
    <lineage>
        <taxon>Bacteria</taxon>
        <taxon>Pseudomonadati</taxon>
        <taxon>Planctomycetota</taxon>
        <taxon>Candidatus Brocadiia</taxon>
        <taxon>Candidatus Brocadiales</taxon>
        <taxon>Candidatus Brocadiaceae</taxon>
        <taxon>Candidatus Brocadia</taxon>
    </lineage>
</organism>
<accession>A0A1V4AT72</accession>
<name>A0A1V4AT72_9BACT</name>
<dbReference type="Proteomes" id="UP000189681">
    <property type="component" value="Unassembled WGS sequence"/>
</dbReference>
<dbReference type="AlphaFoldDB" id="A0A1V4AT72"/>
<reference evidence="2 3" key="1">
    <citation type="journal article" date="2017" name="Water Res.">
        <title>Discovery and metagenomic analysis of an anammox bacterial enrichment related to Candidatus "Brocadia caroliniensis" in a full-scale glycerol-fed nitritation-denitritation separate centrate treatment process.</title>
        <authorList>
            <person name="Park H."/>
            <person name="Brotto A.C."/>
            <person name="van Loosdrecht M.C."/>
            <person name="Chandran K."/>
        </authorList>
    </citation>
    <scope>NUCLEOTIDE SEQUENCE [LARGE SCALE GENOMIC DNA]</scope>
    <source>
        <strain evidence="2">26THWARD</strain>
    </source>
</reference>
<protein>
    <recommendedName>
        <fullName evidence="4">Antitoxin</fullName>
    </recommendedName>
</protein>
<feature type="region of interest" description="Disordered" evidence="1">
    <location>
        <begin position="56"/>
        <end position="75"/>
    </location>
</feature>
<dbReference type="Pfam" id="PF18506">
    <property type="entry name" value="RelB-like"/>
    <property type="match status" value="1"/>
</dbReference>